<dbReference type="AlphaFoldDB" id="A0A7J0DA78"/>
<dbReference type="EMBL" id="BJWL01000122">
    <property type="protein sequence ID" value="GFS30461.1"/>
    <property type="molecule type" value="Genomic_DNA"/>
</dbReference>
<comment type="caution">
    <text evidence="2">The sequence shown here is derived from an EMBL/GenBank/DDBJ whole genome shotgun (WGS) entry which is preliminary data.</text>
</comment>
<keyword evidence="3" id="KW-1185">Reference proteome</keyword>
<protein>
    <submittedName>
        <fullName evidence="2">Uncharacterized protein</fullName>
    </submittedName>
</protein>
<evidence type="ECO:0000256" key="1">
    <source>
        <dbReference type="SAM" id="MobiDB-lite"/>
    </source>
</evidence>
<organism evidence="2 3">
    <name type="scientific">Actinidia rufa</name>
    <dbReference type="NCBI Taxonomy" id="165716"/>
    <lineage>
        <taxon>Eukaryota</taxon>
        <taxon>Viridiplantae</taxon>
        <taxon>Streptophyta</taxon>
        <taxon>Embryophyta</taxon>
        <taxon>Tracheophyta</taxon>
        <taxon>Spermatophyta</taxon>
        <taxon>Magnoliopsida</taxon>
        <taxon>eudicotyledons</taxon>
        <taxon>Gunneridae</taxon>
        <taxon>Pentapetalae</taxon>
        <taxon>asterids</taxon>
        <taxon>Ericales</taxon>
        <taxon>Actinidiaceae</taxon>
        <taxon>Actinidia</taxon>
    </lineage>
</organism>
<dbReference type="GO" id="GO:0005886">
    <property type="term" value="C:plasma membrane"/>
    <property type="evidence" value="ECO:0007669"/>
    <property type="project" value="InterPro"/>
</dbReference>
<evidence type="ECO:0000313" key="3">
    <source>
        <dbReference type="Proteomes" id="UP000585474"/>
    </source>
</evidence>
<reference evidence="3" key="1">
    <citation type="submission" date="2019-07" db="EMBL/GenBank/DDBJ databases">
        <title>De Novo Assembly of kiwifruit Actinidia rufa.</title>
        <authorList>
            <person name="Sugita-Konishi S."/>
            <person name="Sato K."/>
            <person name="Mori E."/>
            <person name="Abe Y."/>
            <person name="Kisaki G."/>
            <person name="Hamano K."/>
            <person name="Suezawa K."/>
            <person name="Otani M."/>
            <person name="Fukuda T."/>
            <person name="Manabe T."/>
            <person name="Gomi K."/>
            <person name="Tabuchi M."/>
            <person name="Akimitsu K."/>
            <person name="Kataoka I."/>
        </authorList>
    </citation>
    <scope>NUCLEOTIDE SEQUENCE [LARGE SCALE GENOMIC DNA]</scope>
    <source>
        <strain evidence="3">cv. Fuchu</strain>
    </source>
</reference>
<gene>
    <name evidence="2" type="ORF">Acr_00g0012070</name>
</gene>
<evidence type="ECO:0000313" key="2">
    <source>
        <dbReference type="EMBL" id="GFS30461.1"/>
    </source>
</evidence>
<accession>A0A7J0DA78</accession>
<dbReference type="PANTHER" id="PTHR33929:SF1">
    <property type="entry name" value="MEMBRANE-ASSOCIATED KINASE REGULATOR 2-RELATED"/>
    <property type="match status" value="1"/>
</dbReference>
<proteinExistence type="predicted"/>
<name>A0A7J0DA78_9ERIC</name>
<dbReference type="OrthoDB" id="689803at2759"/>
<sequence>MRKLGCRCGSEVGVYVAAAAAAAHGIREKGGREGASAHVCSQGWEMAGARMREFDFTISSGSSGDRTDPNATLTPSSDLFFKGQLVPVEPSSTNESSAKPQFSLFKLATKFQVLILKLMKSKANVAKKTDPKHEETQNKPKDGSLCM</sequence>
<feature type="region of interest" description="Disordered" evidence="1">
    <location>
        <begin position="123"/>
        <end position="147"/>
    </location>
</feature>
<dbReference type="PANTHER" id="PTHR33929">
    <property type="entry name" value="MEMBRANE-ASSOCIATED KINASE REGULATOR 2-RELATED"/>
    <property type="match status" value="1"/>
</dbReference>
<dbReference type="InterPro" id="IPR039619">
    <property type="entry name" value="MAKR2/5"/>
</dbReference>
<feature type="compositionally biased region" description="Basic and acidic residues" evidence="1">
    <location>
        <begin position="127"/>
        <end position="147"/>
    </location>
</feature>
<dbReference type="Proteomes" id="UP000585474">
    <property type="component" value="Unassembled WGS sequence"/>
</dbReference>